<dbReference type="AlphaFoldDB" id="A0A1S4CX85"/>
<dbReference type="InterPro" id="IPR016130">
    <property type="entry name" value="Tyr_Pase_AS"/>
</dbReference>
<dbReference type="InterPro" id="IPR000387">
    <property type="entry name" value="Tyr_Pase_dom"/>
</dbReference>
<feature type="domain" description="Tyrosine specific protein phosphatases" evidence="3">
    <location>
        <begin position="54"/>
        <end position="123"/>
    </location>
</feature>
<dbReference type="InterPro" id="IPR051029">
    <property type="entry name" value="mRNA_Capping_Enz/RNA_Phosphat"/>
</dbReference>
<keyword evidence="2" id="KW-0904">Protein phosphatase</keyword>
<evidence type="ECO:0000256" key="1">
    <source>
        <dbReference type="ARBA" id="ARBA00022801"/>
    </source>
</evidence>
<dbReference type="SMART" id="SM00195">
    <property type="entry name" value="DSPc"/>
    <property type="match status" value="1"/>
</dbReference>
<dbReference type="PANTHER" id="PTHR10367">
    <property type="entry name" value="MRNA-CAPPING ENZYME"/>
    <property type="match status" value="1"/>
</dbReference>
<sequence>MSCISDNQLQIGLVVDLTNTDRYYPESDWTSHDIRHVKIRCPGQDSIPDAESVDRFVSEIVQFTSQDSQASKYAVVHCTHGHNRTGYMIVHFLVRNQSVSVSEAIAIFSRARPPGIYRQKYVEALYDFYLQAKPEPLVCPQTPEWKRDADQDNDAVAPSSVSSSFEIIWRTIAALIYQKILTGSTLEQLVHYY</sequence>
<dbReference type="PANTHER" id="PTHR10367:SF11">
    <property type="entry name" value="MRNA GUANYLYLTRANSFERASE"/>
    <property type="match status" value="1"/>
</dbReference>
<keyword evidence="1" id="KW-0378">Hydrolase</keyword>
<gene>
    <name evidence="4" type="primary">LOC107823587</name>
</gene>
<evidence type="ECO:0000256" key="2">
    <source>
        <dbReference type="ARBA" id="ARBA00022912"/>
    </source>
</evidence>
<dbReference type="InterPro" id="IPR000340">
    <property type="entry name" value="Dual-sp_phosphatase_cat-dom"/>
</dbReference>
<evidence type="ECO:0000313" key="4">
    <source>
        <dbReference type="RefSeq" id="XP_016505765.1"/>
    </source>
</evidence>
<organism evidence="4">
    <name type="scientific">Nicotiana tabacum</name>
    <name type="common">Common tobacco</name>
    <dbReference type="NCBI Taxonomy" id="4097"/>
    <lineage>
        <taxon>Eukaryota</taxon>
        <taxon>Viridiplantae</taxon>
        <taxon>Streptophyta</taxon>
        <taxon>Embryophyta</taxon>
        <taxon>Tracheophyta</taxon>
        <taxon>Spermatophyta</taxon>
        <taxon>Magnoliopsida</taxon>
        <taxon>eudicotyledons</taxon>
        <taxon>Gunneridae</taxon>
        <taxon>Pentapetalae</taxon>
        <taxon>asterids</taxon>
        <taxon>lamiids</taxon>
        <taxon>Solanales</taxon>
        <taxon>Solanaceae</taxon>
        <taxon>Nicotianoideae</taxon>
        <taxon>Nicotianeae</taxon>
        <taxon>Nicotiana</taxon>
    </lineage>
</organism>
<protein>
    <submittedName>
        <fullName evidence="4">mRNA-capping enzyme-like</fullName>
    </submittedName>
</protein>
<dbReference type="PaxDb" id="4097-A0A1S4CX85"/>
<dbReference type="PROSITE" id="PS00383">
    <property type="entry name" value="TYR_PHOSPHATASE_1"/>
    <property type="match status" value="1"/>
</dbReference>
<dbReference type="Gene3D" id="3.90.190.10">
    <property type="entry name" value="Protein tyrosine phosphatase superfamily"/>
    <property type="match status" value="1"/>
</dbReference>
<dbReference type="RefSeq" id="XP_016505765.1">
    <property type="nucleotide sequence ID" value="XM_016650279.1"/>
</dbReference>
<dbReference type="SUPFAM" id="SSF52799">
    <property type="entry name" value="(Phosphotyrosine protein) phosphatases II"/>
    <property type="match status" value="1"/>
</dbReference>
<dbReference type="InterPro" id="IPR020422">
    <property type="entry name" value="TYR_PHOSPHATASE_DUAL_dom"/>
</dbReference>
<dbReference type="SMR" id="A0A1S4CX85"/>
<name>A0A1S4CX85_TOBAC</name>
<dbReference type="OrthoDB" id="200924at2759"/>
<dbReference type="InterPro" id="IPR029021">
    <property type="entry name" value="Prot-tyrosine_phosphatase-like"/>
</dbReference>
<dbReference type="GO" id="GO:0004721">
    <property type="term" value="F:phosphoprotein phosphatase activity"/>
    <property type="evidence" value="ECO:0007669"/>
    <property type="project" value="UniProtKB-KW"/>
</dbReference>
<dbReference type="PROSITE" id="PS50056">
    <property type="entry name" value="TYR_PHOSPHATASE_2"/>
    <property type="match status" value="1"/>
</dbReference>
<evidence type="ECO:0000259" key="3">
    <source>
        <dbReference type="PROSITE" id="PS50056"/>
    </source>
</evidence>
<dbReference type="Pfam" id="PF00782">
    <property type="entry name" value="DSPc"/>
    <property type="match status" value="1"/>
</dbReference>
<proteinExistence type="predicted"/>
<accession>A0A1S4CX85</accession>
<dbReference type="STRING" id="4097.A0A1S4CX85"/>
<reference evidence="4" key="1">
    <citation type="submission" date="2025-08" db="UniProtKB">
        <authorList>
            <consortium name="RefSeq"/>
        </authorList>
    </citation>
    <scope>IDENTIFICATION</scope>
</reference>
<dbReference type="KEGG" id="nta:107823587"/>